<dbReference type="InterPro" id="IPR003488">
    <property type="entry name" value="DprA"/>
</dbReference>
<dbReference type="PANTHER" id="PTHR43022">
    <property type="entry name" value="PROTEIN SMF"/>
    <property type="match status" value="1"/>
</dbReference>
<dbReference type="AlphaFoldDB" id="A0AA48HYD9"/>
<dbReference type="InterPro" id="IPR057666">
    <property type="entry name" value="DrpA_SLOG"/>
</dbReference>
<dbReference type="SUPFAM" id="SSF102405">
    <property type="entry name" value="MCP/YpsA-like"/>
    <property type="match status" value="1"/>
</dbReference>
<reference evidence="3" key="1">
    <citation type="journal article" date="2023" name="ISME J.">
        <title>Emergence of putative energy parasites within Clostridia revealed by genome analysis of a novel endosymbiotic clade.</title>
        <authorList>
            <person name="Takahashi K."/>
            <person name="Kuwahara H."/>
            <person name="Horikawa Y."/>
            <person name="Izawa K."/>
            <person name="Kato D."/>
            <person name="Inagaki T."/>
            <person name="Yuki M."/>
            <person name="Ohkuma M."/>
            <person name="Hongoh Y."/>
        </authorList>
    </citation>
    <scope>NUCLEOTIDE SEQUENCE</scope>
    <source>
        <strain evidence="3">CfP3-15</strain>
    </source>
</reference>
<dbReference type="Proteomes" id="UP001337580">
    <property type="component" value="Chromosome"/>
</dbReference>
<name>A0AA48HYD9_9FIRM</name>
<sequence length="396" mass="44328">MSCDTKNKDGLLYWVWVQQIIGYGSSCVKFFIDNDISARDFYENGKDFWLSFGMFRKKVKQIDSFSLNEASKILDECYKSNIEVITYEDKRYPALLKKIDNPPCLVYAKGNLDCLVCDIPVSVVGSRAATYYGVKIAYNLAYDLSKNNCLVTSGGALGIDTAAHQGALDADGSTVAILPCGINFKYLMTNEKLREKISRSGVLLSEYAPDHPMKKFNFHLRNRLISGISLGTIVVEAGKHSGAMITANLAIEQNRDVFVTPILAQNPLSEGIFALINDGARVIKSGKDISEYYKFNKLQNLSLTLMKNNTKTNIGKNKNTENFKTENTSLIKNLTENEKLILGVLKESNCSIEKIKEDTNLNVSDIFSSITKMEIRRIIKKLPGKIYKINTTTFDM</sequence>
<evidence type="ECO:0000259" key="2">
    <source>
        <dbReference type="Pfam" id="PF02481"/>
    </source>
</evidence>
<dbReference type="GO" id="GO:0009294">
    <property type="term" value="P:DNA-mediated transformation"/>
    <property type="evidence" value="ECO:0007669"/>
    <property type="project" value="InterPro"/>
</dbReference>
<dbReference type="Pfam" id="PF02481">
    <property type="entry name" value="DNA_processg_A"/>
    <property type="match status" value="1"/>
</dbReference>
<dbReference type="EMBL" id="AP027924">
    <property type="protein sequence ID" value="BED92014.1"/>
    <property type="molecule type" value="Genomic_DNA"/>
</dbReference>
<dbReference type="KEGG" id="ips:CfP315_0583"/>
<protein>
    <submittedName>
        <fullName evidence="3">DNA-protecting protein DprA</fullName>
    </submittedName>
</protein>
<organism evidence="3">
    <name type="scientific">Candidatus Improbicoccus pseudotrichonymphae</name>
    <dbReference type="NCBI Taxonomy" id="3033792"/>
    <lineage>
        <taxon>Bacteria</taxon>
        <taxon>Bacillati</taxon>
        <taxon>Bacillota</taxon>
        <taxon>Clostridia</taxon>
        <taxon>Candidatus Improbicoccus</taxon>
    </lineage>
</organism>
<dbReference type="Gene3D" id="3.40.50.450">
    <property type="match status" value="1"/>
</dbReference>
<dbReference type="PANTHER" id="PTHR43022:SF1">
    <property type="entry name" value="PROTEIN SMF"/>
    <property type="match status" value="1"/>
</dbReference>
<comment type="similarity">
    <text evidence="1">Belongs to the DprA/Smf family.</text>
</comment>
<dbReference type="NCBIfam" id="TIGR00732">
    <property type="entry name" value="dprA"/>
    <property type="match status" value="1"/>
</dbReference>
<evidence type="ECO:0000313" key="3">
    <source>
        <dbReference type="EMBL" id="BED92014.1"/>
    </source>
</evidence>
<accession>A0AA48HYD9</accession>
<evidence type="ECO:0000256" key="1">
    <source>
        <dbReference type="ARBA" id="ARBA00006525"/>
    </source>
</evidence>
<proteinExistence type="inferred from homology"/>
<gene>
    <name evidence="3" type="ORF">CfP315_0583</name>
</gene>
<feature type="domain" description="Smf/DprA SLOG" evidence="2">
    <location>
        <begin position="84"/>
        <end position="293"/>
    </location>
</feature>